<dbReference type="GO" id="GO:0019702">
    <property type="term" value="F:protein arginine N5-methyltransferase activity"/>
    <property type="evidence" value="ECO:0007669"/>
    <property type="project" value="TreeGrafter"/>
</dbReference>
<dbReference type="PROSITE" id="PS51559">
    <property type="entry name" value="SAM_RMT2"/>
    <property type="match status" value="1"/>
</dbReference>
<dbReference type="Gene3D" id="3.40.50.150">
    <property type="entry name" value="Vaccinia Virus protein VP39"/>
    <property type="match status" value="1"/>
</dbReference>
<dbReference type="InterPro" id="IPR029063">
    <property type="entry name" value="SAM-dependent_MTases_sf"/>
</dbReference>
<feature type="compositionally biased region" description="Acidic residues" evidence="5">
    <location>
        <begin position="147"/>
        <end position="160"/>
    </location>
</feature>
<keyword evidence="8" id="KW-1185">Reference proteome</keyword>
<comment type="caution">
    <text evidence="7">The sequence shown here is derived from an EMBL/GenBank/DDBJ whole genome shotgun (WGS) entry which is preliminary data.</text>
</comment>
<dbReference type="InterPro" id="IPR026480">
    <property type="entry name" value="RMT2_dom"/>
</dbReference>
<dbReference type="AlphaFoldDB" id="A0A9P7B1U7"/>
<keyword evidence="3" id="KW-0949">S-adenosyl-L-methionine</keyword>
<evidence type="ECO:0000256" key="4">
    <source>
        <dbReference type="PROSITE-ProRule" id="PRU00023"/>
    </source>
</evidence>
<dbReference type="PROSITE" id="PS50297">
    <property type="entry name" value="ANK_REP_REGION"/>
    <property type="match status" value="1"/>
</dbReference>
<dbReference type="InterPro" id="IPR002110">
    <property type="entry name" value="Ankyrin_rpt"/>
</dbReference>
<protein>
    <submittedName>
        <fullName evidence="7">Arginine N-methyltransferase 2</fullName>
    </submittedName>
</protein>
<evidence type="ECO:0000259" key="6">
    <source>
        <dbReference type="PROSITE" id="PS51559"/>
    </source>
</evidence>
<dbReference type="OrthoDB" id="19014at2759"/>
<proteinExistence type="predicted"/>
<dbReference type="Proteomes" id="UP000777482">
    <property type="component" value="Unassembled WGS sequence"/>
</dbReference>
<dbReference type="EMBL" id="PUHQ01000172">
    <property type="protein sequence ID" value="KAG0653860.1"/>
    <property type="molecule type" value="Genomic_DNA"/>
</dbReference>
<dbReference type="SUPFAM" id="SSF53335">
    <property type="entry name" value="S-adenosyl-L-methionine-dependent methyltransferases"/>
    <property type="match status" value="1"/>
</dbReference>
<dbReference type="InterPro" id="IPR036770">
    <property type="entry name" value="Ankyrin_rpt-contain_sf"/>
</dbReference>
<dbReference type="SMART" id="SM00248">
    <property type="entry name" value="ANK"/>
    <property type="match status" value="2"/>
</dbReference>
<keyword evidence="2" id="KW-0808">Transferase</keyword>
<dbReference type="GO" id="GO:0032259">
    <property type="term" value="P:methylation"/>
    <property type="evidence" value="ECO:0007669"/>
    <property type="project" value="UniProtKB-KW"/>
</dbReference>
<dbReference type="PANTHER" id="PTHR32379">
    <property type="entry name" value="GUANIDINOACETATE N-METHYLTRANSFERASE"/>
    <property type="match status" value="1"/>
</dbReference>
<evidence type="ECO:0000256" key="3">
    <source>
        <dbReference type="ARBA" id="ARBA00022691"/>
    </source>
</evidence>
<evidence type="ECO:0000313" key="7">
    <source>
        <dbReference type="EMBL" id="KAG0653860.1"/>
    </source>
</evidence>
<dbReference type="PROSITE" id="PS50088">
    <property type="entry name" value="ANK_REPEAT"/>
    <property type="match status" value="1"/>
</dbReference>
<evidence type="ECO:0000256" key="1">
    <source>
        <dbReference type="ARBA" id="ARBA00022603"/>
    </source>
</evidence>
<dbReference type="PANTHER" id="PTHR32379:SF1">
    <property type="entry name" value="GUANIDINOACETATE N-METHYLTRANSFERASE"/>
    <property type="match status" value="1"/>
</dbReference>
<dbReference type="Gene3D" id="1.25.40.20">
    <property type="entry name" value="Ankyrin repeat-containing domain"/>
    <property type="match status" value="1"/>
</dbReference>
<feature type="repeat" description="ANK" evidence="4">
    <location>
        <begin position="70"/>
        <end position="102"/>
    </location>
</feature>
<name>A0A9P7B1U7_RHOMI</name>
<accession>A0A9P7B1U7</accession>
<keyword evidence="4" id="KW-0040">ANK repeat</keyword>
<dbReference type="CDD" id="cd02440">
    <property type="entry name" value="AdoMet_MTases"/>
    <property type="match status" value="1"/>
</dbReference>
<feature type="compositionally biased region" description="Acidic residues" evidence="5">
    <location>
        <begin position="174"/>
        <end position="190"/>
    </location>
</feature>
<evidence type="ECO:0000256" key="2">
    <source>
        <dbReference type="ARBA" id="ARBA00022679"/>
    </source>
</evidence>
<feature type="domain" description="RMT2" evidence="6">
    <location>
        <begin position="195"/>
        <end position="465"/>
    </location>
</feature>
<feature type="region of interest" description="Disordered" evidence="5">
    <location>
        <begin position="142"/>
        <end position="199"/>
    </location>
</feature>
<evidence type="ECO:0000256" key="5">
    <source>
        <dbReference type="SAM" id="MobiDB-lite"/>
    </source>
</evidence>
<organism evidence="7 8">
    <name type="scientific">Rhodotorula mucilaginosa</name>
    <name type="common">Yeast</name>
    <name type="synonym">Rhodotorula rubra</name>
    <dbReference type="NCBI Taxonomy" id="5537"/>
    <lineage>
        <taxon>Eukaryota</taxon>
        <taxon>Fungi</taxon>
        <taxon>Dikarya</taxon>
        <taxon>Basidiomycota</taxon>
        <taxon>Pucciniomycotina</taxon>
        <taxon>Microbotryomycetes</taxon>
        <taxon>Sporidiobolales</taxon>
        <taxon>Sporidiobolaceae</taxon>
        <taxon>Rhodotorula</taxon>
    </lineage>
</organism>
<dbReference type="GO" id="GO:0005737">
    <property type="term" value="C:cytoplasm"/>
    <property type="evidence" value="ECO:0007669"/>
    <property type="project" value="TreeGrafter"/>
</dbReference>
<dbReference type="SUPFAM" id="SSF48403">
    <property type="entry name" value="Ankyrin repeat"/>
    <property type="match status" value="1"/>
</dbReference>
<keyword evidence="1" id="KW-0489">Methyltransferase</keyword>
<evidence type="ECO:0000313" key="8">
    <source>
        <dbReference type="Proteomes" id="UP000777482"/>
    </source>
</evidence>
<gene>
    <name evidence="7" type="primary">RMT2</name>
    <name evidence="7" type="ORF">C6P46_002179</name>
</gene>
<dbReference type="Pfam" id="PF12796">
    <property type="entry name" value="Ank_2"/>
    <property type="match status" value="1"/>
</dbReference>
<dbReference type="GO" id="GO:0005634">
    <property type="term" value="C:nucleus"/>
    <property type="evidence" value="ECO:0007669"/>
    <property type="project" value="TreeGrafter"/>
</dbReference>
<reference evidence="7 8" key="1">
    <citation type="submission" date="2020-11" db="EMBL/GenBank/DDBJ databases">
        <title>Kefir isolates.</title>
        <authorList>
            <person name="Marcisauskas S."/>
            <person name="Kim Y."/>
            <person name="Blasche S."/>
        </authorList>
    </citation>
    <scope>NUCLEOTIDE SEQUENCE [LARGE SCALE GENOMIC DNA]</scope>
    <source>
        <strain evidence="7 8">KR</strain>
    </source>
</reference>
<dbReference type="InterPro" id="IPR051038">
    <property type="entry name" value="RMT2/GAMT_Mtase"/>
</dbReference>
<sequence length="465" mass="51517">MTTQPPPVSVSLPTSNAFSALSSSSSSHQDLDERLALALRLIDAVLEHDDVLVRKLLRDEKADCWVQDKQGWTALHAAAYTGNVEHVKLLLRQGNAVWALTDNLGCTAGDIAFSMNNAEAYEALLGEGVRAEMLRAVLEATAAADEPGGDGGDDEEEGEGEPVASTSGTKSGGGDDDTAMEENGGEEEEQQQQKLSTASDNATFLSSRLLFTHDASGQPVALDAEGNGVMMGWETGIMRRTADRLCEDGWRDRKESEGGKSWHDLVEEEERGEREPLRVMNVGFGLGIIDTFLQEYVPTSHLIIEPHPDVLAFARRNGWYDRPGVRFYEGTWKEFFRDLEEGKEEYLGWDAIYFDTYSEHYSDLHAFFQSLPDLLSISDHARFSFFHGLGATSRLLYDVYTTVSELHLREVGLVTSWDEVDVVPGREAVDRWSSTGIKGGAVDEKKYWAESMVGQYRLPVCRLGM</sequence>